<comment type="caution">
    <text evidence="8">The sequence shown here is derived from an EMBL/GenBank/DDBJ whole genome shotgun (WGS) entry which is preliminary data.</text>
</comment>
<keyword evidence="3 5" id="KW-1133">Transmembrane helix</keyword>
<feature type="transmembrane region" description="Helical" evidence="5">
    <location>
        <begin position="25"/>
        <end position="49"/>
    </location>
</feature>
<dbReference type="Proteomes" id="UP001431209">
    <property type="component" value="Unassembled WGS sequence"/>
</dbReference>
<proteinExistence type="predicted"/>
<dbReference type="InterPro" id="IPR042240">
    <property type="entry name" value="CHASE_sf"/>
</dbReference>
<keyword evidence="4 5" id="KW-0472">Membrane</keyword>
<dbReference type="PROSITE" id="PS50839">
    <property type="entry name" value="CHASE"/>
    <property type="match status" value="1"/>
</dbReference>
<protein>
    <recommendedName>
        <fullName evidence="10">PAS domain-containing protein</fullName>
    </recommendedName>
</protein>
<evidence type="ECO:0000256" key="1">
    <source>
        <dbReference type="ARBA" id="ARBA00004370"/>
    </source>
</evidence>
<dbReference type="Gene3D" id="3.30.450.350">
    <property type="entry name" value="CHASE domain"/>
    <property type="match status" value="1"/>
</dbReference>
<dbReference type="Gene3D" id="3.30.450.20">
    <property type="entry name" value="PAS domain"/>
    <property type="match status" value="1"/>
</dbReference>
<keyword evidence="2 5" id="KW-0812">Transmembrane</keyword>
<dbReference type="InterPro" id="IPR013767">
    <property type="entry name" value="PAS_fold"/>
</dbReference>
<evidence type="ECO:0008006" key="10">
    <source>
        <dbReference type="Google" id="ProtNLM"/>
    </source>
</evidence>
<dbReference type="GO" id="GO:0016020">
    <property type="term" value="C:membrane"/>
    <property type="evidence" value="ECO:0007669"/>
    <property type="project" value="UniProtKB-SubCell"/>
</dbReference>
<dbReference type="GO" id="GO:0007165">
    <property type="term" value="P:signal transduction"/>
    <property type="evidence" value="ECO:0007669"/>
    <property type="project" value="UniProtKB-ARBA"/>
</dbReference>
<evidence type="ECO:0000256" key="4">
    <source>
        <dbReference type="ARBA" id="ARBA00023136"/>
    </source>
</evidence>
<dbReference type="EMBL" id="JAOPGA020001721">
    <property type="protein sequence ID" value="KAL0490827.1"/>
    <property type="molecule type" value="Genomic_DNA"/>
</dbReference>
<dbReference type="AlphaFoldDB" id="A0AAW2ZNN8"/>
<evidence type="ECO:0000256" key="5">
    <source>
        <dbReference type="SAM" id="Phobius"/>
    </source>
</evidence>
<dbReference type="PROSITE" id="PS50112">
    <property type="entry name" value="PAS"/>
    <property type="match status" value="1"/>
</dbReference>
<keyword evidence="9" id="KW-1185">Reference proteome</keyword>
<evidence type="ECO:0000313" key="8">
    <source>
        <dbReference type="EMBL" id="KAL0490827.1"/>
    </source>
</evidence>
<dbReference type="GO" id="GO:0006355">
    <property type="term" value="P:regulation of DNA-templated transcription"/>
    <property type="evidence" value="ECO:0007669"/>
    <property type="project" value="InterPro"/>
</dbReference>
<evidence type="ECO:0000259" key="7">
    <source>
        <dbReference type="PROSITE" id="PS50839"/>
    </source>
</evidence>
<dbReference type="InterPro" id="IPR006189">
    <property type="entry name" value="CHASE_dom"/>
</dbReference>
<feature type="transmembrane region" description="Helical" evidence="5">
    <location>
        <begin position="343"/>
        <end position="367"/>
    </location>
</feature>
<feature type="domain" description="PAS" evidence="6">
    <location>
        <begin position="403"/>
        <end position="445"/>
    </location>
</feature>
<name>A0AAW2ZNN8_9EUKA</name>
<organism evidence="8 9">
    <name type="scientific">Acrasis kona</name>
    <dbReference type="NCBI Taxonomy" id="1008807"/>
    <lineage>
        <taxon>Eukaryota</taxon>
        <taxon>Discoba</taxon>
        <taxon>Heterolobosea</taxon>
        <taxon>Tetramitia</taxon>
        <taxon>Eutetramitia</taxon>
        <taxon>Acrasidae</taxon>
        <taxon>Acrasis</taxon>
    </lineage>
</organism>
<gene>
    <name evidence="8" type="ORF">AKO1_009640</name>
</gene>
<reference evidence="8 9" key="1">
    <citation type="submission" date="2024-03" db="EMBL/GenBank/DDBJ databases">
        <title>The Acrasis kona genome and developmental transcriptomes reveal deep origins of eukaryotic multicellular pathways.</title>
        <authorList>
            <person name="Sheikh S."/>
            <person name="Fu C.-J."/>
            <person name="Brown M.W."/>
            <person name="Baldauf S.L."/>
        </authorList>
    </citation>
    <scope>NUCLEOTIDE SEQUENCE [LARGE SCALE GENOMIC DNA]</scope>
    <source>
        <strain evidence="8 9">ATCC MYA-3509</strain>
    </source>
</reference>
<comment type="subcellular location">
    <subcellularLocation>
        <location evidence="1">Membrane</location>
    </subcellularLocation>
</comment>
<dbReference type="Pfam" id="PF03924">
    <property type="entry name" value="CHASE"/>
    <property type="match status" value="1"/>
</dbReference>
<evidence type="ECO:0000256" key="3">
    <source>
        <dbReference type="ARBA" id="ARBA00022989"/>
    </source>
</evidence>
<evidence type="ECO:0000256" key="2">
    <source>
        <dbReference type="ARBA" id="ARBA00022692"/>
    </source>
</evidence>
<dbReference type="SUPFAM" id="SSF55785">
    <property type="entry name" value="PYP-like sensor domain (PAS domain)"/>
    <property type="match status" value="1"/>
</dbReference>
<sequence>MQNQFDDTMTSNEIGKKCILQHTDLIPAFLILFAILANIAVSLGSFYGVKIETDRREPYEQLERIVTNNLLTRDPTISFGTSALAKTSFLFSILDLRVTYDQFKQFSAVSIAEGSDMTPYIYAIVFLNFTSNNDRKSLIKEKEQEGYKNFDIKVQDEDTNKLVPSAVRDIYLPALMIYPLNDVTIPTMGFDHLSDPIRSNIINCAISTKSICMSQRVVLPTGDYGISLYYHVTTKRNNTRLGSGIMTVALKLDNLITSMNSFIKFDEICLTVIDRTTNSFLYSSDPGILDENNKNPTILKTQPKDITITYSINRTIVGHVWEFNFGYYPRMIGVISSTSQLKYIGMITSNAIMFFFISAVLIFYGLFRIYQSQRIRSENKRRISELNMDQNKLTALFKRIMVSEEKTNHILDALDDIILVLDSQGVVLRTNNSFDETFNLPYEDLSDISLINILPNLPQDFYKVNGALSTQALNTSGHSISCMVMSKCLRKNIQSTSVEEFMTIDLDRDTKTVKSELDEAYLVIIRRDKRTGHKQLEGTEPLSQ</sequence>
<feature type="domain" description="CHASE" evidence="7">
    <location>
        <begin position="94"/>
        <end position="313"/>
    </location>
</feature>
<dbReference type="GO" id="GO:0003824">
    <property type="term" value="F:catalytic activity"/>
    <property type="evidence" value="ECO:0007669"/>
    <property type="project" value="UniProtKB-ARBA"/>
</dbReference>
<dbReference type="SMART" id="SM01079">
    <property type="entry name" value="CHASE"/>
    <property type="match status" value="1"/>
</dbReference>
<accession>A0AAW2ZNN8</accession>
<dbReference type="InterPro" id="IPR035965">
    <property type="entry name" value="PAS-like_dom_sf"/>
</dbReference>
<evidence type="ECO:0000313" key="9">
    <source>
        <dbReference type="Proteomes" id="UP001431209"/>
    </source>
</evidence>
<dbReference type="InterPro" id="IPR000014">
    <property type="entry name" value="PAS"/>
</dbReference>
<dbReference type="Pfam" id="PF00989">
    <property type="entry name" value="PAS"/>
    <property type="match status" value="1"/>
</dbReference>
<evidence type="ECO:0000259" key="6">
    <source>
        <dbReference type="PROSITE" id="PS50112"/>
    </source>
</evidence>